<evidence type="ECO:0000256" key="3">
    <source>
        <dbReference type="ARBA" id="ARBA00022481"/>
    </source>
</evidence>
<keyword evidence="6" id="KW-0449">Lipoprotein</keyword>
<dbReference type="SUPFAM" id="SSF58038">
    <property type="entry name" value="SNARE fusion complex"/>
    <property type="match status" value="1"/>
</dbReference>
<evidence type="ECO:0000256" key="9">
    <source>
        <dbReference type="PROSITE-ProRule" id="PRU00290"/>
    </source>
</evidence>
<dbReference type="Gene3D" id="1.20.5.110">
    <property type="match status" value="1"/>
</dbReference>
<dbReference type="AlphaFoldDB" id="A0A401KVZ8"/>
<dbReference type="GO" id="GO:0005886">
    <property type="term" value="C:plasma membrane"/>
    <property type="evidence" value="ECO:0007669"/>
    <property type="project" value="UniProtKB-SubCell"/>
</dbReference>
<gene>
    <name evidence="12" type="ORF">AAWM_06345</name>
</gene>
<dbReference type="PROSITE" id="PS50892">
    <property type="entry name" value="V_SNARE"/>
    <property type="match status" value="1"/>
</dbReference>
<evidence type="ECO:0000259" key="10">
    <source>
        <dbReference type="PROSITE" id="PS50859"/>
    </source>
</evidence>
<evidence type="ECO:0000259" key="11">
    <source>
        <dbReference type="PROSITE" id="PS50892"/>
    </source>
</evidence>
<evidence type="ECO:0000256" key="1">
    <source>
        <dbReference type="ARBA" id="ARBA00004342"/>
    </source>
</evidence>
<comment type="subcellular location">
    <subcellularLocation>
        <location evidence="1">Cell membrane</location>
        <topology evidence="1">Lipid-anchor</topology>
        <orientation evidence="1">Cytoplasmic side</orientation>
    </subcellularLocation>
</comment>
<name>A0A401KVZ8_ASPAW</name>
<dbReference type="Pfam" id="PF13774">
    <property type="entry name" value="Longin"/>
    <property type="match status" value="1"/>
</dbReference>
<evidence type="ECO:0000256" key="5">
    <source>
        <dbReference type="ARBA" id="ARBA00023139"/>
    </source>
</evidence>
<dbReference type="CDD" id="cd14824">
    <property type="entry name" value="Longin"/>
    <property type="match status" value="1"/>
</dbReference>
<keyword evidence="5" id="KW-0564">Palmitate</keyword>
<protein>
    <recommendedName>
        <fullName evidence="8">Synaptobrevin homolog YKT6</fullName>
    </recommendedName>
</protein>
<dbReference type="FunFam" id="1.20.5.110:FF:000020">
    <property type="entry name" value="synaptobrevin homolog YKT6"/>
    <property type="match status" value="1"/>
</dbReference>
<dbReference type="InterPro" id="IPR010908">
    <property type="entry name" value="Longin_dom"/>
</dbReference>
<comment type="caution">
    <text evidence="12">The sequence shown here is derived from an EMBL/GenBank/DDBJ whole genome shotgun (WGS) entry which is preliminary data.</text>
</comment>
<organism evidence="12 13">
    <name type="scientific">Aspergillus awamori</name>
    <name type="common">Black koji mold</name>
    <dbReference type="NCBI Taxonomy" id="105351"/>
    <lineage>
        <taxon>Eukaryota</taxon>
        <taxon>Fungi</taxon>
        <taxon>Dikarya</taxon>
        <taxon>Ascomycota</taxon>
        <taxon>Pezizomycotina</taxon>
        <taxon>Eurotiomycetes</taxon>
        <taxon>Eurotiomycetidae</taxon>
        <taxon>Eurotiales</taxon>
        <taxon>Aspergillaceae</taxon>
        <taxon>Aspergillus</taxon>
    </lineage>
</organism>
<reference evidence="12 13" key="1">
    <citation type="submission" date="2016-09" db="EMBL/GenBank/DDBJ databases">
        <title>Aspergillus awamori IFM 58123T.</title>
        <authorList>
            <person name="Kusuya Y."/>
            <person name="Shimizu M."/>
            <person name="Takahashi H."/>
            <person name="Yaguchi T."/>
        </authorList>
    </citation>
    <scope>NUCLEOTIDE SEQUENCE [LARGE SCALE GENOMIC DNA]</scope>
    <source>
        <strain evidence="12 13">IFM 58123</strain>
    </source>
</reference>
<dbReference type="SUPFAM" id="SSF64356">
    <property type="entry name" value="SNARE-like"/>
    <property type="match status" value="1"/>
</dbReference>
<keyword evidence="9" id="KW-0175">Coiled coil</keyword>
<evidence type="ECO:0000256" key="4">
    <source>
        <dbReference type="ARBA" id="ARBA00023136"/>
    </source>
</evidence>
<dbReference type="InterPro" id="IPR038781">
    <property type="entry name" value="C365.16-ike"/>
</dbReference>
<dbReference type="PANTHER" id="PTHR37845">
    <property type="entry name" value="SEQUENCE ORPHAN"/>
    <property type="match status" value="1"/>
</dbReference>
<evidence type="ECO:0000256" key="8">
    <source>
        <dbReference type="ARBA" id="ARBA00026133"/>
    </source>
</evidence>
<dbReference type="Pfam" id="PF00957">
    <property type="entry name" value="Synaptobrevin"/>
    <property type="match status" value="1"/>
</dbReference>
<feature type="domain" description="V-SNARE coiled-coil homology" evidence="11">
    <location>
        <begin position="141"/>
        <end position="201"/>
    </location>
</feature>
<dbReference type="InterPro" id="IPR042855">
    <property type="entry name" value="V_SNARE_CC"/>
</dbReference>
<evidence type="ECO:0000256" key="7">
    <source>
        <dbReference type="ARBA" id="ARBA00023289"/>
    </source>
</evidence>
<dbReference type="SMART" id="SM01270">
    <property type="entry name" value="Longin"/>
    <property type="match status" value="1"/>
</dbReference>
<accession>A0A401KVZ8</accession>
<feature type="domain" description="Longin" evidence="10">
    <location>
        <begin position="7"/>
        <end position="109"/>
    </location>
</feature>
<keyword evidence="13" id="KW-1185">Reference proteome</keyword>
<evidence type="ECO:0000313" key="13">
    <source>
        <dbReference type="Proteomes" id="UP000286921"/>
    </source>
</evidence>
<dbReference type="CDD" id="cd15867">
    <property type="entry name" value="R-SNARE_YKT6"/>
    <property type="match status" value="1"/>
</dbReference>
<dbReference type="EMBL" id="BDHI01000015">
    <property type="protein sequence ID" value="GCB23460.1"/>
    <property type="molecule type" value="Genomic_DNA"/>
</dbReference>
<proteinExistence type="inferred from homology"/>
<dbReference type="STRING" id="105351.A0A401KVZ8"/>
<dbReference type="InterPro" id="IPR045848">
    <property type="entry name" value="R-SNARE_YKT6"/>
</dbReference>
<evidence type="ECO:0000313" key="12">
    <source>
        <dbReference type="EMBL" id="GCB23460.1"/>
    </source>
</evidence>
<dbReference type="PROSITE" id="PS50859">
    <property type="entry name" value="LONGIN"/>
    <property type="match status" value="1"/>
</dbReference>
<dbReference type="InterPro" id="IPR011012">
    <property type="entry name" value="Longin-like_dom_sf"/>
</dbReference>
<sequence>MKLVYLGILQNAQAPAVELCAERDLSSYSRFTKGSVSEFMTMFTRQVGVPRGHLFTPSAAAPDRRSPTDFTFHVYARTQGIAGVIISDNEYPSLAAHQILSKMLDEFLSLNPNAASSRDPVPFPSLKTYIQAYQDPHQVDSILKIQKELDETKIVLHKTIESVLERGEKIDDLVSKSEGLSAQSKMFYTSAKKQNSCCVIMAWSGSLLDSMDFDFPVHQSLPFAGHRSRLGDFLTADVMVAAGSAALVTPAVMILDRLVVEKSSHNQPMLPAFRRHLWLSITQPATFLTSRPSLLVWSLYTATFAAANATETILDQVYPHVDHAMAGVATFMSTFVVNSSVGIWKDVKFAQLFGHSNPTTPTPAPKTTTSAAPSQSKILRSVSRTIPFATYSAFLVRDALTIFGSFSLPAMVSASIPDSIASSEYLKILFAQLAIPASIQLVSTPIHLLGLDLYNRPMQLSASDRLSRVSRDWIGASLTRMCRIIPAFGIGGFANTEGRAFLHQQLRRCED</sequence>
<dbReference type="PANTHER" id="PTHR37845:SF1">
    <property type="entry name" value="SEQUENCE ORPHAN"/>
    <property type="match status" value="1"/>
</dbReference>
<dbReference type="Gene3D" id="3.30.450.50">
    <property type="entry name" value="Longin domain"/>
    <property type="match status" value="1"/>
</dbReference>
<comment type="similarity">
    <text evidence="2">Belongs to the synaptobrevin family.</text>
</comment>
<evidence type="ECO:0000256" key="2">
    <source>
        <dbReference type="ARBA" id="ARBA00008025"/>
    </source>
</evidence>
<dbReference type="Proteomes" id="UP000286921">
    <property type="component" value="Unassembled WGS sequence"/>
</dbReference>
<keyword evidence="4" id="KW-0472">Membrane</keyword>
<evidence type="ECO:0000256" key="6">
    <source>
        <dbReference type="ARBA" id="ARBA00023288"/>
    </source>
</evidence>
<keyword evidence="3" id="KW-0488">Methylation</keyword>
<keyword evidence="7" id="KW-0636">Prenylation</keyword>
<dbReference type="GO" id="GO:0005739">
    <property type="term" value="C:mitochondrion"/>
    <property type="evidence" value="ECO:0007669"/>
    <property type="project" value="TreeGrafter"/>
</dbReference>